<dbReference type="GeneID" id="66348195"/>
<gene>
    <name evidence="1" type="ORF">FD43_GL000339</name>
</gene>
<evidence type="ECO:0000313" key="2">
    <source>
        <dbReference type="Proteomes" id="UP000051794"/>
    </source>
</evidence>
<accession>A0A0R1FM09</accession>
<dbReference type="EMBL" id="AZCK01000012">
    <property type="protein sequence ID" value="KRK23022.1"/>
    <property type="molecule type" value="Genomic_DNA"/>
</dbReference>
<comment type="caution">
    <text evidence="1">The sequence shown here is derived from an EMBL/GenBank/DDBJ whole genome shotgun (WGS) entry which is preliminary data.</text>
</comment>
<proteinExistence type="predicted"/>
<reference evidence="1 2" key="1">
    <citation type="journal article" date="2015" name="Genome Announc.">
        <title>Expanding the biotechnology potential of lactobacilli through comparative genomics of 213 strains and associated genera.</title>
        <authorList>
            <person name="Sun Z."/>
            <person name="Harris H.M."/>
            <person name="McCann A."/>
            <person name="Guo C."/>
            <person name="Argimon S."/>
            <person name="Zhang W."/>
            <person name="Yang X."/>
            <person name="Jeffery I.B."/>
            <person name="Cooney J.C."/>
            <person name="Kagawa T.F."/>
            <person name="Liu W."/>
            <person name="Song Y."/>
            <person name="Salvetti E."/>
            <person name="Wrobel A."/>
            <person name="Rasinkangas P."/>
            <person name="Parkhill J."/>
            <person name="Rea M.C."/>
            <person name="O'Sullivan O."/>
            <person name="Ritari J."/>
            <person name="Douillard F.P."/>
            <person name="Paul Ross R."/>
            <person name="Yang R."/>
            <person name="Briner A.E."/>
            <person name="Felis G.E."/>
            <person name="de Vos W.M."/>
            <person name="Barrangou R."/>
            <person name="Klaenhammer T.R."/>
            <person name="Caufield P.W."/>
            <person name="Cui Y."/>
            <person name="Zhang H."/>
            <person name="O'Toole P.W."/>
        </authorList>
    </citation>
    <scope>NUCLEOTIDE SEQUENCE [LARGE SCALE GENOMIC DNA]</scope>
    <source>
        <strain evidence="1 2">DSM 12361</strain>
    </source>
</reference>
<dbReference type="AlphaFoldDB" id="A0A0R1FM09"/>
<sequence>MRTSVFDVEAIRYEFRYTSGTIKQIAERNGINFNTLRSYAYRHNWNKRKRRIKKLDRVYNQSDYSDIPYRAIVFAIMIGYYGWKQDFAYYHCYCTKPETSRVNAYRLLRRDDIKELIAKCNDIKLNGGNLLKELPFNCGLPVLDAEMLNDSFEFWNSKFGYSRYCFGGSSLHQKGMAFRSMCGFK</sequence>
<protein>
    <submittedName>
        <fullName evidence="1">Uncharacterized protein</fullName>
    </submittedName>
</protein>
<dbReference type="PATRIC" id="fig|1423768.3.peg.50"/>
<dbReference type="Proteomes" id="UP000051794">
    <property type="component" value="Unassembled WGS sequence"/>
</dbReference>
<evidence type="ECO:0000313" key="1">
    <source>
        <dbReference type="EMBL" id="KRK23022.1"/>
    </source>
</evidence>
<name>A0A0R1FM09_9LACO</name>
<dbReference type="RefSeq" id="WP_054449499.1">
    <property type="nucleotide sequence ID" value="NZ_AZCK01000012.1"/>
</dbReference>
<organism evidence="1 2">
    <name type="scientific">Apilactobacillus kunkeei DSM 12361 = ATCC 700308</name>
    <dbReference type="NCBI Taxonomy" id="1423768"/>
    <lineage>
        <taxon>Bacteria</taxon>
        <taxon>Bacillati</taxon>
        <taxon>Bacillota</taxon>
        <taxon>Bacilli</taxon>
        <taxon>Lactobacillales</taxon>
        <taxon>Lactobacillaceae</taxon>
        <taxon>Apilactobacillus</taxon>
    </lineage>
</organism>